<protein>
    <submittedName>
        <fullName evidence="2">Uncharacterized protein</fullName>
    </submittedName>
</protein>
<evidence type="ECO:0000256" key="1">
    <source>
        <dbReference type="SAM" id="MobiDB-lite"/>
    </source>
</evidence>
<keyword evidence="3" id="KW-1185">Reference proteome</keyword>
<evidence type="ECO:0000313" key="3">
    <source>
        <dbReference type="Proteomes" id="UP000299102"/>
    </source>
</evidence>
<reference evidence="2 3" key="1">
    <citation type="journal article" date="2019" name="Commun. Biol.">
        <title>The bagworm genome reveals a unique fibroin gene that provides high tensile strength.</title>
        <authorList>
            <person name="Kono N."/>
            <person name="Nakamura H."/>
            <person name="Ohtoshi R."/>
            <person name="Tomita M."/>
            <person name="Numata K."/>
            <person name="Arakawa K."/>
        </authorList>
    </citation>
    <scope>NUCLEOTIDE SEQUENCE [LARGE SCALE GENOMIC DNA]</scope>
</reference>
<feature type="compositionally biased region" description="Basic residues" evidence="1">
    <location>
        <begin position="84"/>
        <end position="95"/>
    </location>
</feature>
<evidence type="ECO:0000313" key="2">
    <source>
        <dbReference type="EMBL" id="GBP30397.1"/>
    </source>
</evidence>
<gene>
    <name evidence="2" type="ORF">EVAR_18196_1</name>
</gene>
<proteinExistence type="predicted"/>
<name>A0A4C1UWK0_EUMVA</name>
<dbReference type="Proteomes" id="UP000299102">
    <property type="component" value="Unassembled WGS sequence"/>
</dbReference>
<accession>A0A4C1UWK0</accession>
<feature type="region of interest" description="Disordered" evidence="1">
    <location>
        <begin position="72"/>
        <end position="95"/>
    </location>
</feature>
<organism evidence="2 3">
    <name type="scientific">Eumeta variegata</name>
    <name type="common">Bagworm moth</name>
    <name type="synonym">Eumeta japonica</name>
    <dbReference type="NCBI Taxonomy" id="151549"/>
    <lineage>
        <taxon>Eukaryota</taxon>
        <taxon>Metazoa</taxon>
        <taxon>Ecdysozoa</taxon>
        <taxon>Arthropoda</taxon>
        <taxon>Hexapoda</taxon>
        <taxon>Insecta</taxon>
        <taxon>Pterygota</taxon>
        <taxon>Neoptera</taxon>
        <taxon>Endopterygota</taxon>
        <taxon>Lepidoptera</taxon>
        <taxon>Glossata</taxon>
        <taxon>Ditrysia</taxon>
        <taxon>Tineoidea</taxon>
        <taxon>Psychidae</taxon>
        <taxon>Oiketicinae</taxon>
        <taxon>Eumeta</taxon>
    </lineage>
</organism>
<sequence length="95" mass="10450">MSPHFNLLKCRRLGTAATSEVQSALVRPPPALTGRRSVRRASRLPCCRRRGACPDIVGTITLIVNRCFGGPLANRMDHSDEGQKKKKKRGRAAAR</sequence>
<dbReference type="AlphaFoldDB" id="A0A4C1UWK0"/>
<dbReference type="EMBL" id="BGZK01000232">
    <property type="protein sequence ID" value="GBP30397.1"/>
    <property type="molecule type" value="Genomic_DNA"/>
</dbReference>
<comment type="caution">
    <text evidence="2">The sequence shown here is derived from an EMBL/GenBank/DDBJ whole genome shotgun (WGS) entry which is preliminary data.</text>
</comment>